<gene>
    <name evidence="2" type="ORF">BRADI_4g04343v3</name>
</gene>
<sequence>MPAAITRPSQKRSDQAVRRNHTHRIWQARGRFGASNPPRPDTSKAVVGGRLTDRERVRGAERRRLLRSHLVLLEKTSDSMK</sequence>
<keyword evidence="4" id="KW-1185">Reference proteome</keyword>
<reference evidence="3" key="3">
    <citation type="submission" date="2018-08" db="UniProtKB">
        <authorList>
            <consortium name="EnsemblPlants"/>
        </authorList>
    </citation>
    <scope>IDENTIFICATION</scope>
    <source>
        <strain evidence="3">cv. Bd21</strain>
    </source>
</reference>
<accession>A0A2K2CKF1</accession>
<evidence type="ECO:0000313" key="3">
    <source>
        <dbReference type="EnsemblPlants" id="PNT62495"/>
    </source>
</evidence>
<protein>
    <submittedName>
        <fullName evidence="2 3">Uncharacterized protein</fullName>
    </submittedName>
</protein>
<dbReference type="EnsemblPlants" id="PNT62495">
    <property type="protein sequence ID" value="PNT62495"/>
    <property type="gene ID" value="BRADI_4g04343v3"/>
</dbReference>
<reference evidence="2" key="2">
    <citation type="submission" date="2017-06" db="EMBL/GenBank/DDBJ databases">
        <title>WGS assembly of Brachypodium distachyon.</title>
        <authorList>
            <consortium name="The International Brachypodium Initiative"/>
            <person name="Lucas S."/>
            <person name="Harmon-Smith M."/>
            <person name="Lail K."/>
            <person name="Tice H."/>
            <person name="Grimwood J."/>
            <person name="Bruce D."/>
            <person name="Barry K."/>
            <person name="Shu S."/>
            <person name="Lindquist E."/>
            <person name="Wang M."/>
            <person name="Pitluck S."/>
            <person name="Vogel J.P."/>
            <person name="Garvin D.F."/>
            <person name="Mockler T.C."/>
            <person name="Schmutz J."/>
            <person name="Rokhsar D."/>
            <person name="Bevan M.W."/>
        </authorList>
    </citation>
    <scope>NUCLEOTIDE SEQUENCE</scope>
    <source>
        <strain evidence="2">Bd21</strain>
    </source>
</reference>
<name>A0A2K2CKF1_BRADI</name>
<feature type="region of interest" description="Disordered" evidence="1">
    <location>
        <begin position="1"/>
        <end position="48"/>
    </location>
</feature>
<dbReference type="AlphaFoldDB" id="A0A2K2CKF1"/>
<dbReference type="EMBL" id="CM000883">
    <property type="protein sequence ID" value="PNT62495.1"/>
    <property type="molecule type" value="Genomic_DNA"/>
</dbReference>
<dbReference type="Gramene" id="PNT62495">
    <property type="protein sequence ID" value="PNT62495"/>
    <property type="gene ID" value="BRADI_4g04343v3"/>
</dbReference>
<dbReference type="Proteomes" id="UP000008810">
    <property type="component" value="Chromosome 4"/>
</dbReference>
<organism evidence="2">
    <name type="scientific">Brachypodium distachyon</name>
    <name type="common">Purple false brome</name>
    <name type="synonym">Trachynia distachya</name>
    <dbReference type="NCBI Taxonomy" id="15368"/>
    <lineage>
        <taxon>Eukaryota</taxon>
        <taxon>Viridiplantae</taxon>
        <taxon>Streptophyta</taxon>
        <taxon>Embryophyta</taxon>
        <taxon>Tracheophyta</taxon>
        <taxon>Spermatophyta</taxon>
        <taxon>Magnoliopsida</taxon>
        <taxon>Liliopsida</taxon>
        <taxon>Poales</taxon>
        <taxon>Poaceae</taxon>
        <taxon>BOP clade</taxon>
        <taxon>Pooideae</taxon>
        <taxon>Stipodae</taxon>
        <taxon>Brachypodieae</taxon>
        <taxon>Brachypodium</taxon>
    </lineage>
</organism>
<proteinExistence type="predicted"/>
<dbReference type="InParanoid" id="A0A2K2CKF1"/>
<reference evidence="2 3" key="1">
    <citation type="journal article" date="2010" name="Nature">
        <title>Genome sequencing and analysis of the model grass Brachypodium distachyon.</title>
        <authorList>
            <consortium name="International Brachypodium Initiative"/>
        </authorList>
    </citation>
    <scope>NUCLEOTIDE SEQUENCE [LARGE SCALE GENOMIC DNA]</scope>
    <source>
        <strain evidence="2 3">Bd21</strain>
    </source>
</reference>
<evidence type="ECO:0000313" key="2">
    <source>
        <dbReference type="EMBL" id="PNT62495.1"/>
    </source>
</evidence>
<evidence type="ECO:0000256" key="1">
    <source>
        <dbReference type="SAM" id="MobiDB-lite"/>
    </source>
</evidence>
<evidence type="ECO:0000313" key="4">
    <source>
        <dbReference type="Proteomes" id="UP000008810"/>
    </source>
</evidence>